<evidence type="ECO:0000256" key="1">
    <source>
        <dbReference type="ARBA" id="ARBA00001947"/>
    </source>
</evidence>
<dbReference type="EC" id="4.1.2.50" evidence="4"/>
<dbReference type="STRING" id="234267.Acid_1563"/>
<dbReference type="GO" id="GO:0070497">
    <property type="term" value="F:6-carboxytetrahydropterin synthase activity"/>
    <property type="evidence" value="ECO:0007669"/>
    <property type="project" value="UniProtKB-EC"/>
</dbReference>
<dbReference type="EMBL" id="CP000473">
    <property type="protein sequence ID" value="ABJ82554.1"/>
    <property type="molecule type" value="Genomic_DNA"/>
</dbReference>
<keyword evidence="6" id="KW-0479">Metal-binding</keyword>
<protein>
    <recommendedName>
        <fullName evidence="5">6-carboxy-5,6,7,8-tetrahydropterin synthase</fullName>
        <ecNumber evidence="4">4.1.2.50</ecNumber>
    </recommendedName>
    <alternativeName>
        <fullName evidence="9">Queuosine biosynthesis protein QueD</fullName>
    </alternativeName>
</protein>
<dbReference type="PANTHER" id="PTHR12589">
    <property type="entry name" value="PYRUVOYL TETRAHYDROBIOPTERIN SYNTHASE"/>
    <property type="match status" value="1"/>
</dbReference>
<dbReference type="OrthoDB" id="9804698at2"/>
<comment type="catalytic activity">
    <reaction evidence="10">
        <text>7,8-dihydroneopterin 3'-triphosphate + H2O = 6-carboxy-5,6,7,8-tetrahydropterin + triphosphate + acetaldehyde + 2 H(+)</text>
        <dbReference type="Rhea" id="RHEA:27966"/>
        <dbReference type="ChEBI" id="CHEBI:15343"/>
        <dbReference type="ChEBI" id="CHEBI:15377"/>
        <dbReference type="ChEBI" id="CHEBI:15378"/>
        <dbReference type="ChEBI" id="CHEBI:18036"/>
        <dbReference type="ChEBI" id="CHEBI:58462"/>
        <dbReference type="ChEBI" id="CHEBI:61032"/>
        <dbReference type="EC" id="4.1.2.50"/>
    </reaction>
</comment>
<dbReference type="AlphaFoldDB" id="Q028J8"/>
<gene>
    <name evidence="11" type="ordered locus">Acid_1563</name>
</gene>
<dbReference type="InParanoid" id="Q028J8"/>
<comment type="pathway">
    <text evidence="2">Purine metabolism; 7-cyano-7-deazaguanine biosynthesis.</text>
</comment>
<evidence type="ECO:0000256" key="3">
    <source>
        <dbReference type="ARBA" id="ARBA00008900"/>
    </source>
</evidence>
<evidence type="ECO:0000256" key="4">
    <source>
        <dbReference type="ARBA" id="ARBA00012982"/>
    </source>
</evidence>
<dbReference type="SUPFAM" id="SSF55620">
    <property type="entry name" value="Tetrahydrobiopterin biosynthesis enzymes-like"/>
    <property type="match status" value="1"/>
</dbReference>
<dbReference type="InterPro" id="IPR007115">
    <property type="entry name" value="6-PTP_synth/QueD"/>
</dbReference>
<accession>Q028J8</accession>
<dbReference type="FunFam" id="3.30.479.10:FF:000003">
    <property type="entry name" value="6-pyruvoyl tetrahydrobiopterin synthase"/>
    <property type="match status" value="1"/>
</dbReference>
<comment type="cofactor">
    <cofactor evidence="1">
        <name>Zn(2+)</name>
        <dbReference type="ChEBI" id="CHEBI:29105"/>
    </cofactor>
</comment>
<dbReference type="PANTHER" id="PTHR12589:SF7">
    <property type="entry name" value="6-PYRUVOYL TETRAHYDROBIOPTERIN SYNTHASE"/>
    <property type="match status" value="1"/>
</dbReference>
<evidence type="ECO:0000256" key="7">
    <source>
        <dbReference type="ARBA" id="ARBA00022833"/>
    </source>
</evidence>
<reference evidence="11" key="1">
    <citation type="submission" date="2006-10" db="EMBL/GenBank/DDBJ databases">
        <title>Complete sequence of Solibacter usitatus Ellin6076.</title>
        <authorList>
            <consortium name="US DOE Joint Genome Institute"/>
            <person name="Copeland A."/>
            <person name="Lucas S."/>
            <person name="Lapidus A."/>
            <person name="Barry K."/>
            <person name="Detter J.C."/>
            <person name="Glavina del Rio T."/>
            <person name="Hammon N."/>
            <person name="Israni S."/>
            <person name="Dalin E."/>
            <person name="Tice H."/>
            <person name="Pitluck S."/>
            <person name="Thompson L.S."/>
            <person name="Brettin T."/>
            <person name="Bruce D."/>
            <person name="Han C."/>
            <person name="Tapia R."/>
            <person name="Gilna P."/>
            <person name="Schmutz J."/>
            <person name="Larimer F."/>
            <person name="Land M."/>
            <person name="Hauser L."/>
            <person name="Kyrpides N."/>
            <person name="Mikhailova N."/>
            <person name="Janssen P.H."/>
            <person name="Kuske C.R."/>
            <person name="Richardson P."/>
        </authorList>
    </citation>
    <scope>NUCLEOTIDE SEQUENCE</scope>
    <source>
        <strain evidence="11">Ellin6076</strain>
    </source>
</reference>
<dbReference type="eggNOG" id="COG0720">
    <property type="taxonomic scope" value="Bacteria"/>
</dbReference>
<proteinExistence type="inferred from homology"/>
<evidence type="ECO:0000256" key="9">
    <source>
        <dbReference type="ARBA" id="ARBA00031449"/>
    </source>
</evidence>
<evidence type="ECO:0000256" key="6">
    <source>
        <dbReference type="ARBA" id="ARBA00022723"/>
    </source>
</evidence>
<dbReference type="UniPathway" id="UPA00391"/>
<sequence>MLITRKVEFSASHICRSPLLSDEENRRIFGLAANPHGHGHNYLVEVSLRGEPDPVTGMVLDLKELKEILTREIVEPYDHRFLNYEVQPFDREIPTTENIARDIWRRLEPRLSDPRHRLFSVRVYETADLYVDYFGEQPCSA</sequence>
<name>Q028J8_SOLUE</name>
<dbReference type="InterPro" id="IPR038418">
    <property type="entry name" value="6-PTP_synth/QueD_sf"/>
</dbReference>
<dbReference type="KEGG" id="sus:Acid_1563"/>
<evidence type="ECO:0000256" key="8">
    <source>
        <dbReference type="ARBA" id="ARBA00023239"/>
    </source>
</evidence>
<keyword evidence="8" id="KW-0456">Lyase</keyword>
<dbReference type="GO" id="GO:0046872">
    <property type="term" value="F:metal ion binding"/>
    <property type="evidence" value="ECO:0007669"/>
    <property type="project" value="UniProtKB-KW"/>
</dbReference>
<comment type="similarity">
    <text evidence="3">Belongs to the PTPS family. QueD subfamily.</text>
</comment>
<organism evidence="11">
    <name type="scientific">Solibacter usitatus (strain Ellin6076)</name>
    <dbReference type="NCBI Taxonomy" id="234267"/>
    <lineage>
        <taxon>Bacteria</taxon>
        <taxon>Pseudomonadati</taxon>
        <taxon>Acidobacteriota</taxon>
        <taxon>Terriglobia</taxon>
        <taxon>Bryobacterales</taxon>
        <taxon>Solibacteraceae</taxon>
        <taxon>Candidatus Solibacter</taxon>
    </lineage>
</organism>
<dbReference type="HOGENOM" id="CLU_111016_2_0_0"/>
<keyword evidence="7" id="KW-0862">Zinc</keyword>
<evidence type="ECO:0000313" key="11">
    <source>
        <dbReference type="EMBL" id="ABJ82554.1"/>
    </source>
</evidence>
<evidence type="ECO:0000256" key="5">
    <source>
        <dbReference type="ARBA" id="ARBA00018141"/>
    </source>
</evidence>
<dbReference type="Pfam" id="PF01242">
    <property type="entry name" value="PTPS"/>
    <property type="match status" value="1"/>
</dbReference>
<dbReference type="Gene3D" id="3.30.479.10">
    <property type="entry name" value="6-pyruvoyl tetrahydropterin synthase/QueD"/>
    <property type="match status" value="1"/>
</dbReference>
<evidence type="ECO:0000256" key="10">
    <source>
        <dbReference type="ARBA" id="ARBA00048807"/>
    </source>
</evidence>
<evidence type="ECO:0000256" key="2">
    <source>
        <dbReference type="ARBA" id="ARBA00005061"/>
    </source>
</evidence>